<comment type="caution">
    <text evidence="1">The sequence shown here is derived from an EMBL/GenBank/DDBJ whole genome shotgun (WGS) entry which is preliminary data.</text>
</comment>
<gene>
    <name evidence="1" type="ORF">OXX778_LOCUS8661</name>
</gene>
<sequence>MRKSTSTNKFDCDMDKENKKFKFANVNNVRPVTPSIDSDTVFNSTLKNSADLLPKDADLSCISSITSCSNYMDFNNEVMMIAANYKSNESNEIITNANEIQIKQAELDSLYMLLLTTSLMKENIKKCFRDEEENAMREMFEIHKANESLKKSCSELEFEEKFVDNLLELVKFMDIFNDWILKNSESLNEFKNNYKKLAEMCSKAKDYIELVNINFKSVNNFEESLNAELRNTCLIIDQINKSQGLKNAISAPDPQIDEKIDVKLLEELTRQYTKLKEKIVKYNGFNSV</sequence>
<dbReference type="AlphaFoldDB" id="A0A813VTG8"/>
<dbReference type="EMBL" id="CAJNOC010001212">
    <property type="protein sequence ID" value="CAF0845174.1"/>
    <property type="molecule type" value="Genomic_DNA"/>
</dbReference>
<evidence type="ECO:0000313" key="2">
    <source>
        <dbReference type="Proteomes" id="UP000663879"/>
    </source>
</evidence>
<dbReference type="OrthoDB" id="10428766at2759"/>
<protein>
    <submittedName>
        <fullName evidence="1">Uncharacterized protein</fullName>
    </submittedName>
</protein>
<organism evidence="1 2">
    <name type="scientific">Brachionus calyciflorus</name>
    <dbReference type="NCBI Taxonomy" id="104777"/>
    <lineage>
        <taxon>Eukaryota</taxon>
        <taxon>Metazoa</taxon>
        <taxon>Spiralia</taxon>
        <taxon>Gnathifera</taxon>
        <taxon>Rotifera</taxon>
        <taxon>Eurotatoria</taxon>
        <taxon>Monogononta</taxon>
        <taxon>Pseudotrocha</taxon>
        <taxon>Ploima</taxon>
        <taxon>Brachionidae</taxon>
        <taxon>Brachionus</taxon>
    </lineage>
</organism>
<proteinExistence type="predicted"/>
<evidence type="ECO:0000313" key="1">
    <source>
        <dbReference type="EMBL" id="CAF0845174.1"/>
    </source>
</evidence>
<keyword evidence="2" id="KW-1185">Reference proteome</keyword>
<accession>A0A813VTG8</accession>
<reference evidence="1" key="1">
    <citation type="submission" date="2021-02" db="EMBL/GenBank/DDBJ databases">
        <authorList>
            <person name="Nowell W R."/>
        </authorList>
    </citation>
    <scope>NUCLEOTIDE SEQUENCE</scope>
    <source>
        <strain evidence="1">Ploen Becks lab</strain>
    </source>
</reference>
<name>A0A813VTG8_9BILA</name>
<dbReference type="Proteomes" id="UP000663879">
    <property type="component" value="Unassembled WGS sequence"/>
</dbReference>